<dbReference type="Proteomes" id="UP001516023">
    <property type="component" value="Unassembled WGS sequence"/>
</dbReference>
<evidence type="ECO:0000256" key="1">
    <source>
        <dbReference type="SAM" id="Phobius"/>
    </source>
</evidence>
<name>A0ABD3QQN1_9STRA</name>
<protein>
    <submittedName>
        <fullName evidence="2">Uncharacterized protein</fullName>
    </submittedName>
</protein>
<sequence>MQGVAMNQQHDAEECHLPSSASLDSFSISPDQEECCTTRNDKIFVSGRSSDVEKNTEESTGGYHHRRYAMNHFLSILRRILTTNAVSERYMLALYRRLCRCQWNTGSGHHEPLGDVDTIQTFERQHGIDEDGGVIMIKLVKLWFCSIVFILAFHEVVRKTVSVVLEYSNLLCTILSIVKLLSTLLYSITRWCQATEIDPNYSIADFFLYDFPSVLQDLLFFFIVGRLYSHPSGVDVLYPWGVFVSLGAIYPSLIQDFQFLRHSLSMYDMMCNWPAVLFAYVAMLLILAVGLGVAHVLSHYRRGILGSRIMEVLVLFCIFFVPFITDNNFHLHHWYGMWFVGMIANSPEWWSRCLQAYCLGSYINGIAVYGRDPILGCKFAFYRSTNAECSFMDSYVSDNAGESGNHTGHYKDFVAPDWRTCDAGDLVP</sequence>
<gene>
    <name evidence="2" type="ORF">HJC23_012014</name>
</gene>
<feature type="transmembrane region" description="Helical" evidence="1">
    <location>
        <begin position="236"/>
        <end position="253"/>
    </location>
</feature>
<feature type="transmembrane region" description="Helical" evidence="1">
    <location>
        <begin position="273"/>
        <end position="297"/>
    </location>
</feature>
<evidence type="ECO:0000313" key="2">
    <source>
        <dbReference type="EMBL" id="KAL3802690.1"/>
    </source>
</evidence>
<feature type="transmembrane region" description="Helical" evidence="1">
    <location>
        <begin position="165"/>
        <end position="186"/>
    </location>
</feature>
<keyword evidence="1" id="KW-0812">Transmembrane</keyword>
<reference evidence="2 3" key="1">
    <citation type="journal article" date="2020" name="G3 (Bethesda)">
        <title>Improved Reference Genome for Cyclotella cryptica CCMP332, a Model for Cell Wall Morphogenesis, Salinity Adaptation, and Lipid Production in Diatoms (Bacillariophyta).</title>
        <authorList>
            <person name="Roberts W.R."/>
            <person name="Downey K.M."/>
            <person name="Ruck E.C."/>
            <person name="Traller J.C."/>
            <person name="Alverson A.J."/>
        </authorList>
    </citation>
    <scope>NUCLEOTIDE SEQUENCE [LARGE SCALE GENOMIC DNA]</scope>
    <source>
        <strain evidence="2 3">CCMP332</strain>
    </source>
</reference>
<evidence type="ECO:0000313" key="3">
    <source>
        <dbReference type="Proteomes" id="UP001516023"/>
    </source>
</evidence>
<feature type="transmembrane region" description="Helical" evidence="1">
    <location>
        <begin position="133"/>
        <end position="153"/>
    </location>
</feature>
<proteinExistence type="predicted"/>
<comment type="caution">
    <text evidence="2">The sequence shown here is derived from an EMBL/GenBank/DDBJ whole genome shotgun (WGS) entry which is preliminary data.</text>
</comment>
<keyword evidence="3" id="KW-1185">Reference proteome</keyword>
<feature type="transmembrane region" description="Helical" evidence="1">
    <location>
        <begin position="206"/>
        <end position="224"/>
    </location>
</feature>
<keyword evidence="1" id="KW-1133">Transmembrane helix</keyword>
<keyword evidence="1" id="KW-0472">Membrane</keyword>
<dbReference type="EMBL" id="JABMIG020000018">
    <property type="protein sequence ID" value="KAL3802690.1"/>
    <property type="molecule type" value="Genomic_DNA"/>
</dbReference>
<accession>A0ABD3QQN1</accession>
<dbReference type="AlphaFoldDB" id="A0ABD3QQN1"/>
<feature type="transmembrane region" description="Helical" evidence="1">
    <location>
        <begin position="309"/>
        <end position="329"/>
    </location>
</feature>
<organism evidence="2 3">
    <name type="scientific">Cyclotella cryptica</name>
    <dbReference type="NCBI Taxonomy" id="29204"/>
    <lineage>
        <taxon>Eukaryota</taxon>
        <taxon>Sar</taxon>
        <taxon>Stramenopiles</taxon>
        <taxon>Ochrophyta</taxon>
        <taxon>Bacillariophyta</taxon>
        <taxon>Coscinodiscophyceae</taxon>
        <taxon>Thalassiosirophycidae</taxon>
        <taxon>Stephanodiscales</taxon>
        <taxon>Stephanodiscaceae</taxon>
        <taxon>Cyclotella</taxon>
    </lineage>
</organism>